<protein>
    <recommendedName>
        <fullName evidence="5">Protein kinase domain-containing protein</fullName>
    </recommendedName>
</protein>
<dbReference type="SUPFAM" id="SSF56112">
    <property type="entry name" value="Protein kinase-like (PK-like)"/>
    <property type="match status" value="1"/>
</dbReference>
<dbReference type="PANTHER" id="PTHR24347">
    <property type="entry name" value="SERINE/THREONINE-PROTEIN KINASE"/>
    <property type="match status" value="1"/>
</dbReference>
<dbReference type="SMART" id="SM00220">
    <property type="entry name" value="S_TKc"/>
    <property type="match status" value="1"/>
</dbReference>
<comment type="caution">
    <text evidence="6">The sequence shown here is derived from an EMBL/GenBank/DDBJ whole genome shotgun (WGS) entry which is preliminary data.</text>
</comment>
<dbReference type="PROSITE" id="PS50011">
    <property type="entry name" value="PROTEIN_KINASE_DOM"/>
    <property type="match status" value="1"/>
</dbReference>
<keyword evidence="7" id="KW-1185">Reference proteome</keyword>
<dbReference type="Proteomes" id="UP001159405">
    <property type="component" value="Unassembled WGS sequence"/>
</dbReference>
<evidence type="ECO:0000313" key="6">
    <source>
        <dbReference type="EMBL" id="CAH3109612.1"/>
    </source>
</evidence>
<dbReference type="InterPro" id="IPR011009">
    <property type="entry name" value="Kinase-like_dom_sf"/>
</dbReference>
<keyword evidence="4" id="KW-0418">Kinase</keyword>
<organism evidence="6 7">
    <name type="scientific">Porites lobata</name>
    <dbReference type="NCBI Taxonomy" id="104759"/>
    <lineage>
        <taxon>Eukaryota</taxon>
        <taxon>Metazoa</taxon>
        <taxon>Cnidaria</taxon>
        <taxon>Anthozoa</taxon>
        <taxon>Hexacorallia</taxon>
        <taxon>Scleractinia</taxon>
        <taxon>Fungiina</taxon>
        <taxon>Poritidae</taxon>
        <taxon>Porites</taxon>
    </lineage>
</organism>
<dbReference type="PROSITE" id="PS00107">
    <property type="entry name" value="PROTEIN_KINASE_ATP"/>
    <property type="match status" value="1"/>
</dbReference>
<evidence type="ECO:0000256" key="3">
    <source>
        <dbReference type="PROSITE-ProRule" id="PRU10141"/>
    </source>
</evidence>
<dbReference type="InterPro" id="IPR008271">
    <property type="entry name" value="Ser/Thr_kinase_AS"/>
</dbReference>
<evidence type="ECO:0000256" key="1">
    <source>
        <dbReference type="ARBA" id="ARBA00022741"/>
    </source>
</evidence>
<comment type="similarity">
    <text evidence="4">Belongs to the protein kinase superfamily.</text>
</comment>
<dbReference type="Pfam" id="PF00069">
    <property type="entry name" value="Pkinase"/>
    <property type="match status" value="1"/>
</dbReference>
<keyword evidence="2 3" id="KW-0067">ATP-binding</keyword>
<evidence type="ECO:0000259" key="5">
    <source>
        <dbReference type="PROSITE" id="PS50011"/>
    </source>
</evidence>
<proteinExistence type="inferred from homology"/>
<dbReference type="InterPro" id="IPR017441">
    <property type="entry name" value="Protein_kinase_ATP_BS"/>
</dbReference>
<keyword evidence="4" id="KW-0723">Serine/threonine-protein kinase</keyword>
<keyword evidence="1 3" id="KW-0547">Nucleotide-binding</keyword>
<evidence type="ECO:0000256" key="2">
    <source>
        <dbReference type="ARBA" id="ARBA00022840"/>
    </source>
</evidence>
<dbReference type="InterPro" id="IPR000719">
    <property type="entry name" value="Prot_kinase_dom"/>
</dbReference>
<dbReference type="EMBL" id="CALNXK010000022">
    <property type="protein sequence ID" value="CAH3109612.1"/>
    <property type="molecule type" value="Genomic_DNA"/>
</dbReference>
<dbReference type="Gene3D" id="1.10.510.10">
    <property type="entry name" value="Transferase(Phosphotransferase) domain 1"/>
    <property type="match status" value="1"/>
</dbReference>
<evidence type="ECO:0000313" key="7">
    <source>
        <dbReference type="Proteomes" id="UP001159405"/>
    </source>
</evidence>
<feature type="binding site" evidence="3">
    <location>
        <position position="47"/>
    </location>
    <ligand>
        <name>ATP</name>
        <dbReference type="ChEBI" id="CHEBI:30616"/>
    </ligand>
</feature>
<dbReference type="Gene3D" id="3.30.200.20">
    <property type="entry name" value="Phosphorylase Kinase, domain 1"/>
    <property type="match status" value="1"/>
</dbReference>
<keyword evidence="4" id="KW-0808">Transferase</keyword>
<accession>A0ABN8NKU4</accession>
<sequence length="320" mass="36512">MAKSMFKNSRKVDIHENYVIEKELGRGATSVVKIGRNKAKGKNFAIKEITKSVDPKIIETEIGILLTLNHPNIIKLEEVYETPTQFFMVLELVTGGELFDRIVETGYYSEHKAAEALRQICEALEYVHSKRMIHRDLKPENLLYADDREDALLKIADFGLSKILGESDQAATVCGTPGYCAPEVLMGKPYDTQCDMWAVGVIAYILLCGFEPFYDERGDQAMFQRILKCDFEFVAPWWDEVSENAKDLVRKLIVLDPKKRLTAKEALKHKWVQGHAAKKDKMDKKYFDKLKEFNARRKLKGGMLAITALTSTFYKAKGKK</sequence>
<name>A0ABN8NKU4_9CNID</name>
<feature type="domain" description="Protein kinase" evidence="5">
    <location>
        <begin position="18"/>
        <end position="272"/>
    </location>
</feature>
<evidence type="ECO:0000256" key="4">
    <source>
        <dbReference type="RuleBase" id="RU000304"/>
    </source>
</evidence>
<dbReference type="PROSITE" id="PS00108">
    <property type="entry name" value="PROTEIN_KINASE_ST"/>
    <property type="match status" value="1"/>
</dbReference>
<gene>
    <name evidence="6" type="ORF">PLOB_00018744</name>
</gene>
<reference evidence="6 7" key="1">
    <citation type="submission" date="2022-05" db="EMBL/GenBank/DDBJ databases">
        <authorList>
            <consortium name="Genoscope - CEA"/>
            <person name="William W."/>
        </authorList>
    </citation>
    <scope>NUCLEOTIDE SEQUENCE [LARGE SCALE GENOMIC DNA]</scope>
</reference>